<accession>A0A1R0H0J0</accession>
<gene>
    <name evidence="1" type="ORF">AYI68_g3228</name>
</gene>
<keyword evidence="2" id="KW-1185">Reference proteome</keyword>
<organism evidence="1 2">
    <name type="scientific">Smittium mucronatum</name>
    <dbReference type="NCBI Taxonomy" id="133383"/>
    <lineage>
        <taxon>Eukaryota</taxon>
        <taxon>Fungi</taxon>
        <taxon>Fungi incertae sedis</taxon>
        <taxon>Zoopagomycota</taxon>
        <taxon>Kickxellomycotina</taxon>
        <taxon>Harpellomycetes</taxon>
        <taxon>Harpellales</taxon>
        <taxon>Legeriomycetaceae</taxon>
        <taxon>Smittium</taxon>
    </lineage>
</organism>
<dbReference type="InterPro" id="IPR011013">
    <property type="entry name" value="Gal_mutarotase_sf_dom"/>
</dbReference>
<dbReference type="InterPro" id="IPR018052">
    <property type="entry name" value="Ald1_epimerase_CS"/>
</dbReference>
<sequence length="399" mass="44393">MSVDVFPISKDGSVHAYKLANKAGSLIVQLSSFGARLSHIWTLDKENNLIDILIGFDSHEDLLKSYQGKLDPYIGALIGRLSGSVYPCDKIELNNTTYSFNVNVPRTGASHHGGIVGIDKHIWTPTIISHDPPAVKFVYISPHMEENYPGTLEISVTYTVTNENDLKLAYLARFLDDGPLNDSITETALSLTNHAYFNLTGFKEKTIDNHTMLLNSRNYLLANMDSMIFNGQISRDYENETTVLGAYDPVKLRAPLMDFVSAPKNIGPDLHNPLLSEKFGGYDHVFTIHDTKLNLQDDDGAANPKSSRDLNQAVKIWSNQSGVCMKVLTDEPAFVFYTGNSLDDGLVGKGGTVYGKHSAFSIETQRYNNAINVPKWRDMVILKRGKLYSNNTIFSFSRI</sequence>
<comment type="caution">
    <text evidence="1">The sequence shown here is derived from an EMBL/GenBank/DDBJ whole genome shotgun (WGS) entry which is preliminary data.</text>
</comment>
<dbReference type="OrthoDB" id="274691at2759"/>
<dbReference type="STRING" id="133383.A0A1R0H0J0"/>
<dbReference type="SUPFAM" id="SSF74650">
    <property type="entry name" value="Galactose mutarotase-like"/>
    <property type="match status" value="1"/>
</dbReference>
<dbReference type="GO" id="GO:0004034">
    <property type="term" value="F:aldose 1-epimerase activity"/>
    <property type="evidence" value="ECO:0007669"/>
    <property type="project" value="TreeGrafter"/>
</dbReference>
<evidence type="ECO:0000313" key="1">
    <source>
        <dbReference type="EMBL" id="OLY82652.1"/>
    </source>
</evidence>
<dbReference type="Proteomes" id="UP000187455">
    <property type="component" value="Unassembled WGS sequence"/>
</dbReference>
<name>A0A1R0H0J0_9FUNG</name>
<dbReference type="PROSITE" id="PS00545">
    <property type="entry name" value="ALDOSE_1_EPIMERASE"/>
    <property type="match status" value="1"/>
</dbReference>
<protein>
    <submittedName>
        <fullName evidence="1">Aldose 1-epimerase</fullName>
    </submittedName>
</protein>
<dbReference type="AlphaFoldDB" id="A0A1R0H0J0"/>
<dbReference type="InterPro" id="IPR014718">
    <property type="entry name" value="GH-type_carb-bd"/>
</dbReference>
<dbReference type="PANTHER" id="PTHR10091">
    <property type="entry name" value="ALDOSE-1-EPIMERASE"/>
    <property type="match status" value="1"/>
</dbReference>
<dbReference type="Pfam" id="PF01263">
    <property type="entry name" value="Aldose_epim"/>
    <property type="match status" value="1"/>
</dbReference>
<dbReference type="GO" id="GO:0030246">
    <property type="term" value="F:carbohydrate binding"/>
    <property type="evidence" value="ECO:0007669"/>
    <property type="project" value="InterPro"/>
</dbReference>
<dbReference type="GO" id="GO:0006006">
    <property type="term" value="P:glucose metabolic process"/>
    <property type="evidence" value="ECO:0007669"/>
    <property type="project" value="TreeGrafter"/>
</dbReference>
<dbReference type="InterPro" id="IPR008183">
    <property type="entry name" value="Aldose_1/G6P_1-epimerase"/>
</dbReference>
<reference evidence="1 2" key="1">
    <citation type="journal article" date="2016" name="Mol. Biol. Evol.">
        <title>Genome-Wide Survey of Gut Fungi (Harpellales) Reveals the First Horizontally Transferred Ubiquitin Gene from a Mosquito Host.</title>
        <authorList>
            <person name="Wang Y."/>
            <person name="White M.M."/>
            <person name="Kvist S."/>
            <person name="Moncalvo J.M."/>
        </authorList>
    </citation>
    <scope>NUCLEOTIDE SEQUENCE [LARGE SCALE GENOMIC DNA]</scope>
    <source>
        <strain evidence="1 2">ALG-7-W6</strain>
    </source>
</reference>
<dbReference type="PANTHER" id="PTHR10091:SF0">
    <property type="entry name" value="GALACTOSE MUTAROTASE"/>
    <property type="match status" value="1"/>
</dbReference>
<dbReference type="GO" id="GO:0033499">
    <property type="term" value="P:galactose catabolic process via UDP-galactose, Leloir pathway"/>
    <property type="evidence" value="ECO:0007669"/>
    <property type="project" value="TreeGrafter"/>
</dbReference>
<evidence type="ECO:0000313" key="2">
    <source>
        <dbReference type="Proteomes" id="UP000187455"/>
    </source>
</evidence>
<dbReference type="EMBL" id="LSSL01001344">
    <property type="protein sequence ID" value="OLY82652.1"/>
    <property type="molecule type" value="Genomic_DNA"/>
</dbReference>
<dbReference type="Gene3D" id="2.70.98.10">
    <property type="match status" value="1"/>
</dbReference>
<proteinExistence type="predicted"/>